<protein>
    <recommendedName>
        <fullName evidence="3">DUF2255 domain-containing protein</fullName>
    </recommendedName>
</protein>
<dbReference type="STRING" id="1218508.JG29_04300"/>
<evidence type="ECO:0000313" key="1">
    <source>
        <dbReference type="EMBL" id="KJY51379.1"/>
    </source>
</evidence>
<comment type="caution">
    <text evidence="1">The sequence shown here is derived from an EMBL/GenBank/DDBJ whole genome shotgun (WGS) entry which is preliminary data.</text>
</comment>
<dbReference type="InterPro" id="IPR016888">
    <property type="entry name" value="UCP028498"/>
</dbReference>
<dbReference type="EMBL" id="JXBZ01000002">
    <property type="protein sequence ID" value="KJY51379.1"/>
    <property type="molecule type" value="Genomic_DNA"/>
</dbReference>
<dbReference type="OrthoDB" id="162563at2"/>
<dbReference type="RefSeq" id="WP_045922312.1">
    <property type="nucleotide sequence ID" value="NZ_JBHTHW010000004.1"/>
</dbReference>
<dbReference type="Pfam" id="PF10012">
    <property type="entry name" value="DUF2255"/>
    <property type="match status" value="1"/>
</dbReference>
<evidence type="ECO:0008006" key="3">
    <source>
        <dbReference type="Google" id="ProtNLM"/>
    </source>
</evidence>
<dbReference type="HOGENOM" id="CLU_133265_0_0_9"/>
<dbReference type="PATRIC" id="fig|1218508.4.peg.439"/>
<accession>A0A0F4KZJ5</accession>
<sequence length="126" mass="14283">MNSWSQKDLSSFINDEAIKIEPFYADGQTHNTPIPIWFVIQDNNLYIRAYSGVNSSWYQSAILQKNGLMTAADKEYKVTFTAVKNNPELDQQINQAYKDKYAGQEPLEGMITSVPMQATLLITPKS</sequence>
<evidence type="ECO:0000313" key="2">
    <source>
        <dbReference type="Proteomes" id="UP000033695"/>
    </source>
</evidence>
<proteinExistence type="predicted"/>
<reference evidence="1 2" key="1">
    <citation type="submission" date="2014-12" db="EMBL/GenBank/DDBJ databases">
        <title>Comparative genomics of the lactic acid bacteria isolated from the honey bee gut.</title>
        <authorList>
            <person name="Ellegaard K.M."/>
            <person name="Tamarit D."/>
            <person name="Javelind E."/>
            <person name="Olofsson T."/>
            <person name="Andersson S.G."/>
            <person name="Vasquez A."/>
        </authorList>
    </citation>
    <scope>NUCLEOTIDE SEQUENCE [LARGE SCALE GENOMIC DNA]</scope>
    <source>
        <strain evidence="1 2">Hon2</strain>
    </source>
</reference>
<dbReference type="Proteomes" id="UP000033695">
    <property type="component" value="Unassembled WGS sequence"/>
</dbReference>
<organism evidence="1 2">
    <name type="scientific">Bombilactobacillus mellis</name>
    <dbReference type="NCBI Taxonomy" id="1218508"/>
    <lineage>
        <taxon>Bacteria</taxon>
        <taxon>Bacillati</taxon>
        <taxon>Bacillota</taxon>
        <taxon>Bacilli</taxon>
        <taxon>Lactobacillales</taxon>
        <taxon>Lactobacillaceae</taxon>
        <taxon>Bombilactobacillus</taxon>
    </lineage>
</organism>
<keyword evidence="2" id="KW-1185">Reference proteome</keyword>
<name>A0A0F4KZJ5_9LACO</name>
<dbReference type="AlphaFoldDB" id="A0A0F4KZJ5"/>
<gene>
    <name evidence="1" type="ORF">JG29_04300</name>
</gene>